<evidence type="ECO:0000256" key="6">
    <source>
        <dbReference type="ARBA" id="ARBA00011881"/>
    </source>
</evidence>
<evidence type="ECO:0000256" key="17">
    <source>
        <dbReference type="ARBA" id="ARBA00023122"/>
    </source>
</evidence>
<comment type="catalytic activity">
    <reaction evidence="22 24">
        <text>L-homocysteine + L-serine = L,L-cystathionine + H2O</text>
        <dbReference type="Rhea" id="RHEA:10112"/>
        <dbReference type="ChEBI" id="CHEBI:15377"/>
        <dbReference type="ChEBI" id="CHEBI:33384"/>
        <dbReference type="ChEBI" id="CHEBI:58161"/>
        <dbReference type="ChEBI" id="CHEBI:58199"/>
        <dbReference type="EC" id="4.2.1.22"/>
    </reaction>
</comment>
<evidence type="ECO:0000256" key="1">
    <source>
        <dbReference type="ARBA" id="ARBA00001933"/>
    </source>
</evidence>
<proteinExistence type="inferred from homology"/>
<evidence type="ECO:0000256" key="11">
    <source>
        <dbReference type="ARBA" id="ARBA00022605"/>
    </source>
</evidence>
<dbReference type="EMBL" id="CAJVCH010564937">
    <property type="protein sequence ID" value="CAG7832412.1"/>
    <property type="molecule type" value="Genomic_DNA"/>
</dbReference>
<dbReference type="PROSITE" id="PS51371">
    <property type="entry name" value="CBS"/>
    <property type="match status" value="1"/>
</dbReference>
<keyword evidence="10" id="KW-0597">Phosphoprotein</keyword>
<evidence type="ECO:0000256" key="24">
    <source>
        <dbReference type="RuleBase" id="RU361204"/>
    </source>
</evidence>
<dbReference type="FunFam" id="3.10.580.10:FF:000014">
    <property type="entry name" value="Cystathionine beta-synthase"/>
    <property type="match status" value="1"/>
</dbReference>
<accession>A0A8J2LBI8</accession>
<evidence type="ECO:0000256" key="5">
    <source>
        <dbReference type="ARBA" id="ARBA00007103"/>
    </source>
</evidence>
<keyword evidence="27" id="KW-1185">Reference proteome</keyword>
<feature type="domain" description="CBS" evidence="25">
    <location>
        <begin position="395"/>
        <end position="456"/>
    </location>
</feature>
<evidence type="ECO:0000256" key="12">
    <source>
        <dbReference type="ARBA" id="ARBA00022617"/>
    </source>
</evidence>
<dbReference type="OrthoDB" id="728at2759"/>
<dbReference type="GO" id="GO:0030170">
    <property type="term" value="F:pyridoxal phosphate binding"/>
    <property type="evidence" value="ECO:0007669"/>
    <property type="project" value="UniProtKB-ARBA"/>
</dbReference>
<comment type="caution">
    <text evidence="26">The sequence shown here is derived from an EMBL/GenBank/DDBJ whole genome shotgun (WGS) entry which is preliminary data.</text>
</comment>
<evidence type="ECO:0000256" key="10">
    <source>
        <dbReference type="ARBA" id="ARBA00022553"/>
    </source>
</evidence>
<dbReference type="InterPro" id="IPR000644">
    <property type="entry name" value="CBS_dom"/>
</dbReference>
<comment type="function">
    <text evidence="21">Hydro-lyase catalyzing the first step of the transsulfuration pathway, where the hydroxyl group of L-serine is displaced by L-homocysteine in a beta-replacement reaction to form L-cystathionine, the precursor of L-cysteine. This catabolic route allows the elimination of L-methionine and the toxic metabolite L-homocysteine. Also involved in the production of hydrogen sulfide, a gasotransmitter with signaling and cytoprotective effects on neurons.</text>
</comment>
<dbReference type="AlphaFoldDB" id="A0A8J2LBI8"/>
<evidence type="ECO:0000256" key="4">
    <source>
        <dbReference type="ARBA" id="ARBA00005003"/>
    </source>
</evidence>
<dbReference type="InterPro" id="IPR001216">
    <property type="entry name" value="P-phosphate_BS"/>
</dbReference>
<dbReference type="Pfam" id="PF00291">
    <property type="entry name" value="PALP"/>
    <property type="match status" value="1"/>
</dbReference>
<dbReference type="SMART" id="SM00116">
    <property type="entry name" value="CBS"/>
    <property type="match status" value="2"/>
</dbReference>
<dbReference type="InterPro" id="IPR046353">
    <property type="entry name" value="CBS_C"/>
</dbReference>
<dbReference type="FunFam" id="3.40.50.1100:FF:000118">
    <property type="entry name" value="Related to CYS4-cystathionine beta-synthase"/>
    <property type="match status" value="1"/>
</dbReference>
<dbReference type="GO" id="GO:0004122">
    <property type="term" value="F:cystathionine beta-synthase activity"/>
    <property type="evidence" value="ECO:0007669"/>
    <property type="project" value="UniProtKB-UniRule"/>
</dbReference>
<evidence type="ECO:0000256" key="16">
    <source>
        <dbReference type="ARBA" id="ARBA00023004"/>
    </source>
</evidence>
<comment type="subunit">
    <text evidence="6">Homotetramer.</text>
</comment>
<reference evidence="26" key="1">
    <citation type="submission" date="2021-06" db="EMBL/GenBank/DDBJ databases">
        <authorList>
            <person name="Hodson N. C."/>
            <person name="Mongue J. A."/>
            <person name="Jaron S. K."/>
        </authorList>
    </citation>
    <scope>NUCLEOTIDE SEQUENCE</scope>
</reference>
<evidence type="ECO:0000313" key="26">
    <source>
        <dbReference type="EMBL" id="CAG7832412.1"/>
    </source>
</evidence>
<sequence length="547" mass="59841">MSCPVTSQSVQVNGKAMELGADFIRPDLPSRCTWSLSNADPRSSPHSLVVRKSLPKVLPNVLHHVGNTPMIQLNKIPQASGIKCDIYAKCEFFSPGGSVKDRIALRMIEDAEESGAIKPGYTLIEPTSGNTGIGLAMAAAVKGYRCIIVMPEKMSNEKRDTLHALGAEIVRTPTSATFDSPEGLIAVSQRLAKEIPNAIILDQYRNTGNPLAHYDSTAEEIIDQCDGQVDMVVVGAGTGGSITGIGRKIKEKCKSCVVVGVDPDGSILAQPSSLNTKSGFYEVEGIGYDFIPTVLDRSVVDKWYKSNDKESLQMSRRLIREEGLLCGGSSGSALSCALTAVKEAGLKEGQKCVVILPDGVRNYMTKFLSDEWMMERDLLPERDLTSRYWWWNTSVSQLKLQAPLTVSPTVTVQEAIDIMKKKGFDQMPVVDNEGVILGMITLGSLMARLLGKKLESKDAVEAALYRQFRKVTLDVNLGKLTYILHTHHFALVVHSQIQYAGAAQPEQRKEVIIGIVTQIDLLNYITGVEENQRRASFQADKLADVKI</sequence>
<dbReference type="GO" id="GO:0019343">
    <property type="term" value="P:cysteine biosynthetic process via cystathionine"/>
    <property type="evidence" value="ECO:0007669"/>
    <property type="project" value="UniProtKB-UniRule"/>
</dbReference>
<keyword evidence="16" id="KW-0408">Iron</keyword>
<keyword evidence="17 23" id="KW-0129">CBS domain</keyword>
<organism evidence="26 27">
    <name type="scientific">Allacma fusca</name>
    <dbReference type="NCBI Taxonomy" id="39272"/>
    <lineage>
        <taxon>Eukaryota</taxon>
        <taxon>Metazoa</taxon>
        <taxon>Ecdysozoa</taxon>
        <taxon>Arthropoda</taxon>
        <taxon>Hexapoda</taxon>
        <taxon>Collembola</taxon>
        <taxon>Symphypleona</taxon>
        <taxon>Sminthuridae</taxon>
        <taxon>Allacma</taxon>
    </lineage>
</organism>
<keyword evidence="12" id="KW-0349">Heme</keyword>
<dbReference type="GO" id="GO:0050667">
    <property type="term" value="P:homocysteine metabolic process"/>
    <property type="evidence" value="ECO:0007669"/>
    <property type="project" value="UniProtKB-ARBA"/>
</dbReference>
<comment type="subcellular location">
    <subcellularLocation>
        <location evidence="3">Cytoplasm</location>
    </subcellularLocation>
    <subcellularLocation>
        <location evidence="2">Nucleus</location>
    </subcellularLocation>
</comment>
<dbReference type="InterPro" id="IPR001926">
    <property type="entry name" value="TrpB-like_PALP"/>
</dbReference>
<comment type="cofactor">
    <cofactor evidence="1 24">
        <name>pyridoxal 5'-phosphate</name>
        <dbReference type="ChEBI" id="CHEBI:597326"/>
    </cofactor>
</comment>
<evidence type="ECO:0000256" key="13">
    <source>
        <dbReference type="ARBA" id="ARBA00022723"/>
    </source>
</evidence>
<keyword evidence="18 24" id="KW-0456">Lyase</keyword>
<evidence type="ECO:0000256" key="2">
    <source>
        <dbReference type="ARBA" id="ARBA00004123"/>
    </source>
</evidence>
<keyword evidence="11 24" id="KW-0028">Amino-acid biosynthesis</keyword>
<evidence type="ECO:0000256" key="15">
    <source>
        <dbReference type="ARBA" id="ARBA00022898"/>
    </source>
</evidence>
<evidence type="ECO:0000256" key="18">
    <source>
        <dbReference type="ARBA" id="ARBA00023239"/>
    </source>
</evidence>
<dbReference type="GO" id="GO:0006535">
    <property type="term" value="P:cysteine biosynthetic process from serine"/>
    <property type="evidence" value="ECO:0007669"/>
    <property type="project" value="UniProtKB-UniRule"/>
</dbReference>
<dbReference type="CDD" id="cd01561">
    <property type="entry name" value="CBS_like"/>
    <property type="match status" value="1"/>
</dbReference>
<dbReference type="GO" id="GO:0046872">
    <property type="term" value="F:metal ion binding"/>
    <property type="evidence" value="ECO:0007669"/>
    <property type="project" value="UniProtKB-KW"/>
</dbReference>
<evidence type="ECO:0000256" key="22">
    <source>
        <dbReference type="ARBA" id="ARBA00047490"/>
    </source>
</evidence>
<dbReference type="PANTHER" id="PTHR10314">
    <property type="entry name" value="CYSTATHIONINE BETA-SYNTHASE"/>
    <property type="match status" value="1"/>
</dbReference>
<evidence type="ECO:0000259" key="25">
    <source>
        <dbReference type="PROSITE" id="PS51371"/>
    </source>
</evidence>
<evidence type="ECO:0000256" key="3">
    <source>
        <dbReference type="ARBA" id="ARBA00004496"/>
    </source>
</evidence>
<name>A0A8J2LBI8_9HEXA</name>
<keyword evidence="14" id="KW-0832">Ubl conjugation</keyword>
<dbReference type="InterPro" id="IPR050214">
    <property type="entry name" value="Cys_Synth/Cystath_Beta-Synth"/>
</dbReference>
<dbReference type="Proteomes" id="UP000708208">
    <property type="component" value="Unassembled WGS sequence"/>
</dbReference>
<keyword evidence="24" id="KW-0198">Cysteine biosynthesis</keyword>
<dbReference type="InterPro" id="IPR005857">
    <property type="entry name" value="Cysta_beta_synth"/>
</dbReference>
<keyword evidence="15 24" id="KW-0663">Pyridoxal phosphate</keyword>
<protein>
    <recommendedName>
        <fullName evidence="20 24">Cystathionine beta-synthase</fullName>
        <ecNumber evidence="7 24">4.2.1.22</ecNumber>
    </recommendedName>
</protein>
<comment type="similarity">
    <text evidence="5 24">Belongs to the cysteine synthase/cystathionine beta-synthase family.</text>
</comment>
<evidence type="ECO:0000313" key="27">
    <source>
        <dbReference type="Proteomes" id="UP000708208"/>
    </source>
</evidence>
<evidence type="ECO:0000256" key="21">
    <source>
        <dbReference type="ARBA" id="ARBA00045425"/>
    </source>
</evidence>
<dbReference type="Pfam" id="PF00571">
    <property type="entry name" value="CBS"/>
    <property type="match status" value="1"/>
</dbReference>
<comment type="pathway">
    <text evidence="4">Amino-acid biosynthesis; L-cysteine biosynthesis; L-cysteine from L-homocysteine and L-serine: step 1/2.</text>
</comment>
<gene>
    <name evidence="26" type="ORF">AFUS01_LOCUS42096</name>
</gene>
<dbReference type="CDD" id="cd04608">
    <property type="entry name" value="CBS_pair_CBS"/>
    <property type="match status" value="1"/>
</dbReference>
<dbReference type="FunFam" id="3.40.50.1100:FF:000003">
    <property type="entry name" value="Cystathionine beta-synthase"/>
    <property type="match status" value="1"/>
</dbReference>
<evidence type="ECO:0000256" key="23">
    <source>
        <dbReference type="PROSITE-ProRule" id="PRU00703"/>
    </source>
</evidence>
<dbReference type="GO" id="GO:0005737">
    <property type="term" value="C:cytoplasm"/>
    <property type="evidence" value="ECO:0007669"/>
    <property type="project" value="UniProtKB-SubCell"/>
</dbReference>
<keyword evidence="8" id="KW-0963">Cytoplasm</keyword>
<keyword evidence="9" id="KW-1017">Isopeptide bond</keyword>
<evidence type="ECO:0000256" key="14">
    <source>
        <dbReference type="ARBA" id="ARBA00022843"/>
    </source>
</evidence>
<dbReference type="NCBIfam" id="TIGR01137">
    <property type="entry name" value="cysta_beta"/>
    <property type="match status" value="1"/>
</dbReference>
<dbReference type="PROSITE" id="PS00901">
    <property type="entry name" value="CYS_SYNTHASE"/>
    <property type="match status" value="1"/>
</dbReference>
<keyword evidence="13" id="KW-0479">Metal-binding</keyword>
<keyword evidence="19" id="KW-0539">Nucleus</keyword>
<evidence type="ECO:0000256" key="8">
    <source>
        <dbReference type="ARBA" id="ARBA00022490"/>
    </source>
</evidence>
<dbReference type="GO" id="GO:0005634">
    <property type="term" value="C:nucleus"/>
    <property type="evidence" value="ECO:0007669"/>
    <property type="project" value="UniProtKB-SubCell"/>
</dbReference>
<evidence type="ECO:0000256" key="20">
    <source>
        <dbReference type="ARBA" id="ARBA00026192"/>
    </source>
</evidence>
<evidence type="ECO:0000256" key="19">
    <source>
        <dbReference type="ARBA" id="ARBA00023242"/>
    </source>
</evidence>
<evidence type="ECO:0000256" key="7">
    <source>
        <dbReference type="ARBA" id="ARBA00012041"/>
    </source>
</evidence>
<evidence type="ECO:0000256" key="9">
    <source>
        <dbReference type="ARBA" id="ARBA00022499"/>
    </source>
</evidence>
<dbReference type="EC" id="4.2.1.22" evidence="7 24"/>